<dbReference type="EMBL" id="UINC01082026">
    <property type="protein sequence ID" value="SVC26423.1"/>
    <property type="molecule type" value="Genomic_DNA"/>
</dbReference>
<evidence type="ECO:0000313" key="1">
    <source>
        <dbReference type="EMBL" id="SVC26423.1"/>
    </source>
</evidence>
<accession>A0A382KSE9</accession>
<gene>
    <name evidence="1" type="ORF">METZ01_LOCUS279277</name>
</gene>
<organism evidence="1">
    <name type="scientific">marine metagenome</name>
    <dbReference type="NCBI Taxonomy" id="408172"/>
    <lineage>
        <taxon>unclassified sequences</taxon>
        <taxon>metagenomes</taxon>
        <taxon>ecological metagenomes</taxon>
    </lineage>
</organism>
<feature type="non-terminal residue" evidence="1">
    <location>
        <position position="25"/>
    </location>
</feature>
<sequence>MTETYVDPTREAFRAFRSLPSQGPI</sequence>
<reference evidence="1" key="1">
    <citation type="submission" date="2018-05" db="EMBL/GenBank/DDBJ databases">
        <authorList>
            <person name="Lanie J.A."/>
            <person name="Ng W.-L."/>
            <person name="Kazmierczak K.M."/>
            <person name="Andrzejewski T.M."/>
            <person name="Davidsen T.M."/>
            <person name="Wayne K.J."/>
            <person name="Tettelin H."/>
            <person name="Glass J.I."/>
            <person name="Rusch D."/>
            <person name="Podicherti R."/>
            <person name="Tsui H.-C.T."/>
            <person name="Winkler M.E."/>
        </authorList>
    </citation>
    <scope>NUCLEOTIDE SEQUENCE</scope>
</reference>
<dbReference type="AlphaFoldDB" id="A0A382KSE9"/>
<proteinExistence type="predicted"/>
<protein>
    <submittedName>
        <fullName evidence="1">Uncharacterized protein</fullName>
    </submittedName>
</protein>
<name>A0A382KSE9_9ZZZZ</name>